<feature type="domain" description="LysM" evidence="1">
    <location>
        <begin position="18"/>
        <end position="63"/>
    </location>
</feature>
<dbReference type="EMBL" id="MIJE01000031">
    <property type="protein sequence ID" value="OEF96625.1"/>
    <property type="molecule type" value="Genomic_DNA"/>
</dbReference>
<dbReference type="InterPro" id="IPR018392">
    <property type="entry name" value="LysM"/>
</dbReference>
<gene>
    <name evidence="2" type="ORF">BHF68_08260</name>
</gene>
<evidence type="ECO:0000313" key="2">
    <source>
        <dbReference type="EMBL" id="OEF96625.1"/>
    </source>
</evidence>
<dbReference type="OrthoDB" id="2439167at2"/>
<dbReference type="SUPFAM" id="SSF54106">
    <property type="entry name" value="LysM domain"/>
    <property type="match status" value="1"/>
</dbReference>
<dbReference type="InterPro" id="IPR036779">
    <property type="entry name" value="LysM_dom_sf"/>
</dbReference>
<protein>
    <recommendedName>
        <fullName evidence="1">LysM domain-containing protein</fullName>
    </recommendedName>
</protein>
<dbReference type="PROSITE" id="PS51782">
    <property type="entry name" value="LYSM"/>
    <property type="match status" value="1"/>
</dbReference>
<proteinExistence type="predicted"/>
<dbReference type="RefSeq" id="WP_069643634.1">
    <property type="nucleotide sequence ID" value="NZ_MIJE01000031.1"/>
</dbReference>
<dbReference type="AlphaFoldDB" id="A0A1E5G140"/>
<dbReference type="InterPro" id="IPR058968">
    <property type="entry name" value="YoqH-like"/>
</dbReference>
<organism evidence="2 3">
    <name type="scientific">Desulfuribacillus alkaliarsenatis</name>
    <dbReference type="NCBI Taxonomy" id="766136"/>
    <lineage>
        <taxon>Bacteria</taxon>
        <taxon>Bacillati</taxon>
        <taxon>Bacillota</taxon>
        <taxon>Desulfuribacillia</taxon>
        <taxon>Desulfuribacillales</taxon>
        <taxon>Desulfuribacillaceae</taxon>
        <taxon>Desulfuribacillus</taxon>
    </lineage>
</organism>
<dbReference type="Gene3D" id="3.10.350.10">
    <property type="entry name" value="LysM domain"/>
    <property type="match status" value="1"/>
</dbReference>
<keyword evidence="3" id="KW-1185">Reference proteome</keyword>
<dbReference type="Pfam" id="PF01476">
    <property type="entry name" value="LysM"/>
    <property type="match status" value="1"/>
</dbReference>
<accession>A0A1E5G140</accession>
<dbReference type="Pfam" id="PF26349">
    <property type="entry name" value="YoqH"/>
    <property type="match status" value="1"/>
</dbReference>
<evidence type="ECO:0000259" key="1">
    <source>
        <dbReference type="PROSITE" id="PS51782"/>
    </source>
</evidence>
<sequence length="184" mass="19879">MSTLQPRIPTQCPPGFLGRYTVSAGESMYIISQMFRVRLEALVANNPHITDPNLIYPGDVLCVPGRVPYPACKILRPRVGLPFRTTGIAFIGLAPRGGQSVSFMATLPEPQTFGNYDIYIGEIYIPSINGFGTEIFATPEDPPTWSGRVEIPLVAEILPESLAVIRPANSITGISGSIILSASF</sequence>
<name>A0A1E5G140_9FIRM</name>
<dbReference type="Proteomes" id="UP000094296">
    <property type="component" value="Unassembled WGS sequence"/>
</dbReference>
<dbReference type="SMART" id="SM00257">
    <property type="entry name" value="LysM"/>
    <property type="match status" value="1"/>
</dbReference>
<evidence type="ECO:0000313" key="3">
    <source>
        <dbReference type="Proteomes" id="UP000094296"/>
    </source>
</evidence>
<comment type="caution">
    <text evidence="2">The sequence shown here is derived from an EMBL/GenBank/DDBJ whole genome shotgun (WGS) entry which is preliminary data.</text>
</comment>
<reference evidence="2 3" key="1">
    <citation type="submission" date="2016-09" db="EMBL/GenBank/DDBJ databases">
        <title>Draft genome sequence for the type strain of Desulfuribacillus alkaliarsenatis AHT28, an obligately anaerobic, sulfidogenic bacterium isolated from Russian soda lake sediments.</title>
        <authorList>
            <person name="Abin C.A."/>
            <person name="Hollibaugh J.T."/>
        </authorList>
    </citation>
    <scope>NUCLEOTIDE SEQUENCE [LARGE SCALE GENOMIC DNA]</scope>
    <source>
        <strain evidence="2 3">AHT28</strain>
    </source>
</reference>
<dbReference type="STRING" id="766136.BHF68_08260"/>